<feature type="transmembrane region" description="Helical" evidence="1">
    <location>
        <begin position="78"/>
        <end position="98"/>
    </location>
</feature>
<feature type="transmembrane region" description="Helical" evidence="1">
    <location>
        <begin position="37"/>
        <end position="58"/>
    </location>
</feature>
<name>A0A1B1Z2N5_9BACL</name>
<keyword evidence="3" id="KW-1185">Reference proteome</keyword>
<evidence type="ECO:0000313" key="2">
    <source>
        <dbReference type="EMBL" id="ANX11755.1"/>
    </source>
</evidence>
<accession>A0A1B1Z2N5</accession>
<evidence type="ECO:0000313" key="3">
    <source>
        <dbReference type="Proteomes" id="UP000077412"/>
    </source>
</evidence>
<sequence>MYWETMPVWVTIVHLLFNAAIIGTVIYCLIRFQKINLSIFTLVVLIIVQMVGLINSIGREKGVNEWEHLVNQLVQGELWSLFVVIGYFYLCVWLVLFFSNKKFLIKK</sequence>
<keyword evidence="1" id="KW-1133">Transmembrane helix</keyword>
<keyword evidence="1" id="KW-0472">Membrane</keyword>
<dbReference type="OrthoDB" id="2645556at2"/>
<reference evidence="2 3" key="1">
    <citation type="submission" date="2016-08" db="EMBL/GenBank/DDBJ databases">
        <title>Complete genome sequence of Fictibacillus arsenicus G25-54, a strain with toxicity to nematodes and a potential arsenic-resistance activity.</title>
        <authorList>
            <person name="Zheng Z."/>
        </authorList>
    </citation>
    <scope>NUCLEOTIDE SEQUENCE [LARGE SCALE GENOMIC DNA]</scope>
    <source>
        <strain evidence="2 3">G25-54</strain>
    </source>
</reference>
<evidence type="ECO:0000256" key="1">
    <source>
        <dbReference type="SAM" id="Phobius"/>
    </source>
</evidence>
<keyword evidence="1" id="KW-0812">Transmembrane</keyword>
<dbReference type="STRING" id="255247.ABE41_007015"/>
<protein>
    <submittedName>
        <fullName evidence="2">Uncharacterized protein</fullName>
    </submittedName>
</protein>
<proteinExistence type="predicted"/>
<dbReference type="AlphaFoldDB" id="A0A1B1Z2N5"/>
<gene>
    <name evidence="2" type="ORF">ABE41_007015</name>
</gene>
<dbReference type="KEGG" id="far:ABE41_007015"/>
<feature type="transmembrane region" description="Helical" evidence="1">
    <location>
        <begin position="6"/>
        <end position="30"/>
    </location>
</feature>
<organism evidence="2 3">
    <name type="scientific">Fictibacillus arsenicus</name>
    <dbReference type="NCBI Taxonomy" id="255247"/>
    <lineage>
        <taxon>Bacteria</taxon>
        <taxon>Bacillati</taxon>
        <taxon>Bacillota</taxon>
        <taxon>Bacilli</taxon>
        <taxon>Bacillales</taxon>
        <taxon>Fictibacillaceae</taxon>
        <taxon>Fictibacillus</taxon>
    </lineage>
</organism>
<dbReference type="EMBL" id="CP016761">
    <property type="protein sequence ID" value="ANX11755.1"/>
    <property type="molecule type" value="Genomic_DNA"/>
</dbReference>
<dbReference type="RefSeq" id="WP_066288051.1">
    <property type="nucleotide sequence ID" value="NZ_CP016761.1"/>
</dbReference>
<dbReference type="Proteomes" id="UP000077412">
    <property type="component" value="Chromosome"/>
</dbReference>